<evidence type="ECO:0000256" key="4">
    <source>
        <dbReference type="ARBA" id="ARBA00007626"/>
    </source>
</evidence>
<dbReference type="Gene3D" id="3.40.50.11980">
    <property type="match status" value="1"/>
</dbReference>
<comment type="similarity">
    <text evidence="4">Belongs to the PPR family. P subfamily.</text>
</comment>
<evidence type="ECO:0000256" key="5">
    <source>
        <dbReference type="ARBA" id="ARBA00012179"/>
    </source>
</evidence>
<dbReference type="Gene3D" id="1.25.40.10">
    <property type="entry name" value="Tetratricopeptide repeat domain"/>
    <property type="match status" value="1"/>
</dbReference>
<keyword evidence="9" id="KW-0378">Hydrolase</keyword>
<evidence type="ECO:0000256" key="8">
    <source>
        <dbReference type="ARBA" id="ARBA00022723"/>
    </source>
</evidence>
<organism evidence="17 18">
    <name type="scientific">Lasius platythorax</name>
    <dbReference type="NCBI Taxonomy" id="488582"/>
    <lineage>
        <taxon>Eukaryota</taxon>
        <taxon>Metazoa</taxon>
        <taxon>Ecdysozoa</taxon>
        <taxon>Arthropoda</taxon>
        <taxon>Hexapoda</taxon>
        <taxon>Insecta</taxon>
        <taxon>Pterygota</taxon>
        <taxon>Neoptera</taxon>
        <taxon>Endopterygota</taxon>
        <taxon>Hymenoptera</taxon>
        <taxon>Apocrita</taxon>
        <taxon>Aculeata</taxon>
        <taxon>Formicoidea</taxon>
        <taxon>Formicidae</taxon>
        <taxon>Formicinae</taxon>
        <taxon>Lasius</taxon>
        <taxon>Lasius</taxon>
    </lineage>
</organism>
<evidence type="ECO:0000256" key="9">
    <source>
        <dbReference type="ARBA" id="ARBA00022801"/>
    </source>
</evidence>
<evidence type="ECO:0000256" key="12">
    <source>
        <dbReference type="ARBA" id="ARBA00022946"/>
    </source>
</evidence>
<dbReference type="AlphaFoldDB" id="A0AAV2N3B1"/>
<evidence type="ECO:0000259" key="16">
    <source>
        <dbReference type="Pfam" id="PF16953"/>
    </source>
</evidence>
<keyword evidence="11" id="KW-0460">Magnesium</keyword>
<proteinExistence type="inferred from homology"/>
<evidence type="ECO:0000256" key="6">
    <source>
        <dbReference type="ARBA" id="ARBA00022694"/>
    </source>
</evidence>
<name>A0AAV2N3B1_9HYME</name>
<dbReference type="InterPro" id="IPR011990">
    <property type="entry name" value="TPR-like_helical_dom_sf"/>
</dbReference>
<dbReference type="Proteomes" id="UP001497644">
    <property type="component" value="Chromosome 1"/>
</dbReference>
<dbReference type="Pfam" id="PF16953">
    <property type="entry name" value="PRORP"/>
    <property type="match status" value="1"/>
</dbReference>
<evidence type="ECO:0000256" key="1">
    <source>
        <dbReference type="ARBA" id="ARBA00000928"/>
    </source>
</evidence>
<dbReference type="InterPro" id="IPR031595">
    <property type="entry name" value="PRORP_C"/>
</dbReference>
<dbReference type="EC" id="3.1.26.5" evidence="5"/>
<dbReference type="GO" id="GO:0097745">
    <property type="term" value="P:mitochondrial tRNA 5'-end processing"/>
    <property type="evidence" value="ECO:0007669"/>
    <property type="project" value="TreeGrafter"/>
</dbReference>
<accession>A0AAV2N3B1</accession>
<keyword evidence="18" id="KW-1185">Reference proteome</keyword>
<keyword evidence="8" id="KW-0479">Metal-binding</keyword>
<dbReference type="GO" id="GO:0001682">
    <property type="term" value="P:tRNA 5'-leader removal"/>
    <property type="evidence" value="ECO:0007669"/>
    <property type="project" value="TreeGrafter"/>
</dbReference>
<reference evidence="17 18" key="1">
    <citation type="submission" date="2024-04" db="EMBL/GenBank/DDBJ databases">
        <authorList>
            <consortium name="Molecular Ecology Group"/>
        </authorList>
    </citation>
    <scope>NUCLEOTIDE SEQUENCE [LARGE SCALE GENOMIC DNA]</scope>
</reference>
<dbReference type="GO" id="GO:0004526">
    <property type="term" value="F:ribonuclease P activity"/>
    <property type="evidence" value="ECO:0007669"/>
    <property type="project" value="UniProtKB-EC"/>
</dbReference>
<dbReference type="CDD" id="cd18718">
    <property type="entry name" value="PIN_PRORP"/>
    <property type="match status" value="1"/>
</dbReference>
<dbReference type="GO" id="GO:0030678">
    <property type="term" value="C:mitochondrial ribonuclease P complex"/>
    <property type="evidence" value="ECO:0007669"/>
    <property type="project" value="TreeGrafter"/>
</dbReference>
<dbReference type="InterPro" id="IPR033495">
    <property type="entry name" value="MRPP3_PIN_dom"/>
</dbReference>
<keyword evidence="13" id="KW-0496">Mitochondrion</keyword>
<feature type="domain" description="PRORP" evidence="16">
    <location>
        <begin position="284"/>
        <end position="512"/>
    </location>
</feature>
<keyword evidence="10" id="KW-0862">Zinc</keyword>
<keyword evidence="7" id="KW-0540">Nuclease</keyword>
<comment type="subcellular location">
    <subcellularLocation>
        <location evidence="3">Mitochondrion</location>
    </subcellularLocation>
</comment>
<evidence type="ECO:0000256" key="7">
    <source>
        <dbReference type="ARBA" id="ARBA00022722"/>
    </source>
</evidence>
<evidence type="ECO:0000256" key="10">
    <source>
        <dbReference type="ARBA" id="ARBA00022833"/>
    </source>
</evidence>
<keyword evidence="12" id="KW-0809">Transit peptide</keyword>
<evidence type="ECO:0000256" key="11">
    <source>
        <dbReference type="ARBA" id="ARBA00022842"/>
    </source>
</evidence>
<sequence length="518" mass="60664">MAVFCKIYRPLWSWHRKIHRNAYFLLNQIPNSRKTVPLNIIIAENADINEKINGNLSNIEWSSIREKFLEIRQITPAIVDSTIIDMCLKNFQVDKAIAYFKFLRENNYPLHVAVIGKYLRLYFLKRNSLSDIDKTEIVETYNSLREQHPYLDSNTAEHCIVSLCLTDQWEKAHEIIEMMKITTDPGTSAYSALAGAAFRNGKSDIAWRTLLEITLRRLIPHDIVYTSHLQYCELEGSKVFNDRMEEMFKFWAENSMMPYNRIISAYVDTATKYGWSIVPTTISITGNCKHCGHSLSEITFSDKNFRDLAESVMNRVIIGSDIYCKTNPRELQRFKKFIEDTKPYDIVIDGLNIAHIRNNSAPMLQTLIKVIEYFSKRGKRILVLTRKHQKRLSVFKYIEQHALVFFTDDLSADDPYLLYATMSSGKSAMFVSLDLMRQHKHSLKDLNLQREFKKWQCSHQYFVQKSATGINIQEPFVYLPTAQKNGDCWHVPYVSDDFTYAESFEFPDKWYCFKYNKQ</sequence>
<gene>
    <name evidence="17" type="ORF">LPLAT_LOCUS985</name>
</gene>
<evidence type="ECO:0000256" key="13">
    <source>
        <dbReference type="ARBA" id="ARBA00023128"/>
    </source>
</evidence>
<keyword evidence="6" id="KW-0819">tRNA processing</keyword>
<evidence type="ECO:0000256" key="2">
    <source>
        <dbReference type="ARBA" id="ARBA00001946"/>
    </source>
</evidence>
<evidence type="ECO:0000256" key="3">
    <source>
        <dbReference type="ARBA" id="ARBA00004173"/>
    </source>
</evidence>
<comment type="catalytic activity">
    <reaction evidence="1">
        <text>Endonucleolytic cleavage of RNA, removing 5'-extranucleotides from tRNA precursor.</text>
        <dbReference type="EC" id="3.1.26.5"/>
    </reaction>
</comment>
<dbReference type="EMBL" id="OZ034824">
    <property type="protein sequence ID" value="CAL1674287.1"/>
    <property type="molecule type" value="Genomic_DNA"/>
</dbReference>
<dbReference type="PANTHER" id="PTHR13547">
    <property type="match status" value="1"/>
</dbReference>
<protein>
    <recommendedName>
        <fullName evidence="14">Mitochondrial ribonuclease P catalytic subunit</fullName>
        <ecNumber evidence="5">3.1.26.5</ecNumber>
    </recommendedName>
    <alternativeName>
        <fullName evidence="15">Mitochondrial ribonuclease P protein 3</fullName>
    </alternativeName>
</protein>
<comment type="cofactor">
    <cofactor evidence="2">
        <name>Mg(2+)</name>
        <dbReference type="ChEBI" id="CHEBI:18420"/>
    </cofactor>
</comment>
<dbReference type="GO" id="GO:0046872">
    <property type="term" value="F:metal ion binding"/>
    <property type="evidence" value="ECO:0007669"/>
    <property type="project" value="UniProtKB-KW"/>
</dbReference>
<evidence type="ECO:0000256" key="15">
    <source>
        <dbReference type="ARBA" id="ARBA00044559"/>
    </source>
</evidence>
<evidence type="ECO:0000313" key="18">
    <source>
        <dbReference type="Proteomes" id="UP001497644"/>
    </source>
</evidence>
<dbReference type="PANTHER" id="PTHR13547:SF1">
    <property type="entry name" value="MITOCHONDRIAL RIBONUCLEASE P CATALYTIC SUBUNIT"/>
    <property type="match status" value="1"/>
</dbReference>
<evidence type="ECO:0000256" key="14">
    <source>
        <dbReference type="ARBA" id="ARBA00044536"/>
    </source>
</evidence>
<evidence type="ECO:0000313" key="17">
    <source>
        <dbReference type="EMBL" id="CAL1674287.1"/>
    </source>
</evidence>